<reference evidence="3" key="1">
    <citation type="submission" date="2016-10" db="EMBL/GenBank/DDBJ databases">
        <authorList>
            <person name="Varghese N."/>
            <person name="Submissions S."/>
        </authorList>
    </citation>
    <scope>NUCLEOTIDE SEQUENCE [LARGE SCALE GENOMIC DNA]</scope>
    <source>
        <strain evidence="3">DSM 15310</strain>
    </source>
</reference>
<keyword evidence="3" id="KW-1185">Reference proteome</keyword>
<evidence type="ECO:0000259" key="1">
    <source>
        <dbReference type="Pfam" id="PF00535"/>
    </source>
</evidence>
<dbReference type="InterPro" id="IPR029044">
    <property type="entry name" value="Nucleotide-diphossugar_trans"/>
</dbReference>
<accession>A0A1I0GWU7</accession>
<feature type="domain" description="Glycosyltransferase 2-like" evidence="1">
    <location>
        <begin position="10"/>
        <end position="135"/>
    </location>
</feature>
<organism evidence="2 3">
    <name type="scientific">Hymenobacter actinosclerus</name>
    <dbReference type="NCBI Taxonomy" id="82805"/>
    <lineage>
        <taxon>Bacteria</taxon>
        <taxon>Pseudomonadati</taxon>
        <taxon>Bacteroidota</taxon>
        <taxon>Cytophagia</taxon>
        <taxon>Cytophagales</taxon>
        <taxon>Hymenobacteraceae</taxon>
        <taxon>Hymenobacter</taxon>
    </lineage>
</organism>
<dbReference type="PANTHER" id="PTHR43685">
    <property type="entry name" value="GLYCOSYLTRANSFERASE"/>
    <property type="match status" value="1"/>
</dbReference>
<dbReference type="CDD" id="cd00761">
    <property type="entry name" value="Glyco_tranf_GTA_type"/>
    <property type="match status" value="1"/>
</dbReference>
<dbReference type="InterPro" id="IPR050834">
    <property type="entry name" value="Glycosyltransf_2"/>
</dbReference>
<dbReference type="SUPFAM" id="SSF53448">
    <property type="entry name" value="Nucleotide-diphospho-sugar transferases"/>
    <property type="match status" value="1"/>
</dbReference>
<evidence type="ECO:0000313" key="3">
    <source>
        <dbReference type="Proteomes" id="UP000198697"/>
    </source>
</evidence>
<dbReference type="InterPro" id="IPR001173">
    <property type="entry name" value="Glyco_trans_2-like"/>
</dbReference>
<dbReference type="AlphaFoldDB" id="A0A1I0GWU7"/>
<evidence type="ECO:0000313" key="2">
    <source>
        <dbReference type="EMBL" id="SET75708.1"/>
    </source>
</evidence>
<gene>
    <name evidence="2" type="ORF">SAMN04487998_2632</name>
</gene>
<name>A0A1I0GWU7_9BACT</name>
<dbReference type="Gene3D" id="3.90.550.10">
    <property type="entry name" value="Spore Coat Polysaccharide Biosynthesis Protein SpsA, Chain A"/>
    <property type="match status" value="1"/>
</dbReference>
<dbReference type="GO" id="GO:0016740">
    <property type="term" value="F:transferase activity"/>
    <property type="evidence" value="ECO:0007669"/>
    <property type="project" value="UniProtKB-KW"/>
</dbReference>
<dbReference type="OrthoDB" id="6307329at2"/>
<keyword evidence="2" id="KW-0808">Transferase</keyword>
<dbReference type="Proteomes" id="UP000198697">
    <property type="component" value="Unassembled WGS sequence"/>
</dbReference>
<dbReference type="STRING" id="82805.SAMN04487998_2632"/>
<sequence>MSHPSSPLVSVIVPCYNYGHFLPETIASLQQQTYPHWECIVVDDGSKDNTREVCAELCAQDARIRYIHQDNGGPSMARNTGLRAAKGQYIQFLDADDLLPERKLERNVRFLENHQEVDLVYGKVRYFRHGANSRFSDSIDMQDKAWMPQVAGKGSEVLQEVVKGNIMVVHAPMLRQQLVQRVGEFDNELMACEDWEYWIRCAASDARFFYDHHDDVNALVRVHPVSAVNDNARMIHWGILMRVKISKLPAVAYCKPIRELNMQRLFLLISQEDFLNLYKGSWLTGARGLTNKMIQWRHCKFFLVNGTYWFLRRFRNS</sequence>
<proteinExistence type="predicted"/>
<protein>
    <submittedName>
        <fullName evidence="2">Glycosyl transferase family 2</fullName>
    </submittedName>
</protein>
<dbReference type="EMBL" id="FOHS01000003">
    <property type="protein sequence ID" value="SET75708.1"/>
    <property type="molecule type" value="Genomic_DNA"/>
</dbReference>
<dbReference type="PANTHER" id="PTHR43685:SF2">
    <property type="entry name" value="GLYCOSYLTRANSFERASE 2-LIKE DOMAIN-CONTAINING PROTEIN"/>
    <property type="match status" value="1"/>
</dbReference>
<dbReference type="Pfam" id="PF00535">
    <property type="entry name" value="Glycos_transf_2"/>
    <property type="match status" value="1"/>
</dbReference>